<accession>A0A5B6VZ44</accession>
<protein>
    <submittedName>
        <fullName evidence="1">Cyclin delta-3 isoform 1</fullName>
    </submittedName>
</protein>
<dbReference type="EMBL" id="SMMG02000005">
    <property type="protein sequence ID" value="KAA3474178.1"/>
    <property type="molecule type" value="Genomic_DNA"/>
</dbReference>
<evidence type="ECO:0000313" key="1">
    <source>
        <dbReference type="EMBL" id="KAA3474178.1"/>
    </source>
</evidence>
<proteinExistence type="predicted"/>
<organism evidence="1 2">
    <name type="scientific">Gossypium australe</name>
    <dbReference type="NCBI Taxonomy" id="47621"/>
    <lineage>
        <taxon>Eukaryota</taxon>
        <taxon>Viridiplantae</taxon>
        <taxon>Streptophyta</taxon>
        <taxon>Embryophyta</taxon>
        <taxon>Tracheophyta</taxon>
        <taxon>Spermatophyta</taxon>
        <taxon>Magnoliopsida</taxon>
        <taxon>eudicotyledons</taxon>
        <taxon>Gunneridae</taxon>
        <taxon>Pentapetalae</taxon>
        <taxon>rosids</taxon>
        <taxon>malvids</taxon>
        <taxon>Malvales</taxon>
        <taxon>Malvaceae</taxon>
        <taxon>Malvoideae</taxon>
        <taxon>Gossypium</taxon>
    </lineage>
</organism>
<reference evidence="1" key="1">
    <citation type="submission" date="2019-08" db="EMBL/GenBank/DDBJ databases">
        <authorList>
            <person name="Liu F."/>
        </authorList>
    </citation>
    <scope>NUCLEOTIDE SEQUENCE [LARGE SCALE GENOMIC DNA]</scope>
    <source>
        <strain evidence="1">PA1801</strain>
        <tissue evidence="1">Leaf</tissue>
    </source>
</reference>
<evidence type="ECO:0000313" key="2">
    <source>
        <dbReference type="Proteomes" id="UP000325315"/>
    </source>
</evidence>
<sequence length="166" mass="18798">MLSGGATVLLEMKDELGLPFSLDLGDARSRDDLWLINFFLGGVGIAVEVGLETMLSKRTASFVDANAFNCFPKFNIISDLEETLDKPHLVQLWLMRAHHQGFHSLFSVFFRHTSLFLLKESIISIWNRQGNAMINDPVQRRSQFLGKCVEVCLSFQQVITSLHKLL</sequence>
<name>A0A5B6VZ44_9ROSI</name>
<dbReference type="AlphaFoldDB" id="A0A5B6VZ44"/>
<gene>
    <name evidence="1" type="ORF">EPI10_024497</name>
</gene>
<keyword evidence="2" id="KW-1185">Reference proteome</keyword>
<dbReference type="Proteomes" id="UP000325315">
    <property type="component" value="Unassembled WGS sequence"/>
</dbReference>
<comment type="caution">
    <text evidence="1">The sequence shown here is derived from an EMBL/GenBank/DDBJ whole genome shotgun (WGS) entry which is preliminary data.</text>
</comment>